<dbReference type="Proteomes" id="UP001519460">
    <property type="component" value="Unassembled WGS sequence"/>
</dbReference>
<evidence type="ECO:0000313" key="2">
    <source>
        <dbReference type="Proteomes" id="UP001519460"/>
    </source>
</evidence>
<sequence length="100" mass="11386">MQPVSRKSELSRRVLACFTQHGLTDRFHCRCAVSVRGLLSLSRLLTVRKYLYALEQRAVVWASSQLSSPHLTWRVDRMIFKPSNYLCFFPAAVAASTPSL</sequence>
<protein>
    <submittedName>
        <fullName evidence="1">Uncharacterized protein</fullName>
    </submittedName>
</protein>
<reference evidence="1 2" key="1">
    <citation type="journal article" date="2023" name="Sci. Data">
        <title>Genome assembly of the Korean intertidal mud-creeper Batillaria attramentaria.</title>
        <authorList>
            <person name="Patra A.K."/>
            <person name="Ho P.T."/>
            <person name="Jun S."/>
            <person name="Lee S.J."/>
            <person name="Kim Y."/>
            <person name="Won Y.J."/>
        </authorList>
    </citation>
    <scope>NUCLEOTIDE SEQUENCE [LARGE SCALE GENOMIC DNA]</scope>
    <source>
        <strain evidence="1">Wonlab-2016</strain>
    </source>
</reference>
<dbReference type="EMBL" id="JACVVK020000348">
    <property type="protein sequence ID" value="KAK7477506.1"/>
    <property type="molecule type" value="Genomic_DNA"/>
</dbReference>
<accession>A0ABD0JRH2</accession>
<dbReference type="AlphaFoldDB" id="A0ABD0JRH2"/>
<name>A0ABD0JRH2_9CAEN</name>
<evidence type="ECO:0000313" key="1">
    <source>
        <dbReference type="EMBL" id="KAK7477506.1"/>
    </source>
</evidence>
<organism evidence="1 2">
    <name type="scientific">Batillaria attramentaria</name>
    <dbReference type="NCBI Taxonomy" id="370345"/>
    <lineage>
        <taxon>Eukaryota</taxon>
        <taxon>Metazoa</taxon>
        <taxon>Spiralia</taxon>
        <taxon>Lophotrochozoa</taxon>
        <taxon>Mollusca</taxon>
        <taxon>Gastropoda</taxon>
        <taxon>Caenogastropoda</taxon>
        <taxon>Sorbeoconcha</taxon>
        <taxon>Cerithioidea</taxon>
        <taxon>Batillariidae</taxon>
        <taxon>Batillaria</taxon>
    </lineage>
</organism>
<gene>
    <name evidence="1" type="ORF">BaRGS_00031270</name>
</gene>
<proteinExistence type="predicted"/>
<keyword evidence="2" id="KW-1185">Reference proteome</keyword>
<comment type="caution">
    <text evidence="1">The sequence shown here is derived from an EMBL/GenBank/DDBJ whole genome shotgun (WGS) entry which is preliminary data.</text>
</comment>